<dbReference type="Pfam" id="PF14304">
    <property type="entry name" value="CSTF_C"/>
    <property type="match status" value="1"/>
</dbReference>
<accession>A0A0E0R4W5</accession>
<dbReference type="FunFam" id="1.25.40.630:FF:000002">
    <property type="entry name" value="Cleavage stimulating factor 64"/>
    <property type="match status" value="1"/>
</dbReference>
<evidence type="ECO:0000256" key="1">
    <source>
        <dbReference type="ARBA" id="ARBA00004123"/>
    </source>
</evidence>
<evidence type="ECO:0000259" key="5">
    <source>
        <dbReference type="PROSITE" id="PS50102"/>
    </source>
</evidence>
<dbReference type="InterPro" id="IPR012677">
    <property type="entry name" value="Nucleotide-bd_a/b_plait_sf"/>
</dbReference>
<keyword evidence="3" id="KW-0694">RNA-binding</keyword>
<dbReference type="PANTHER" id="PTHR45735:SF2">
    <property type="entry name" value="CLEAVAGE STIMULATION FACTOR SUBUNIT 2"/>
    <property type="match status" value="1"/>
</dbReference>
<dbReference type="CDD" id="cd12398">
    <property type="entry name" value="RRM_CSTF2_RNA15_like"/>
    <property type="match status" value="1"/>
</dbReference>
<keyword evidence="2" id="KW-0539">Nucleus</keyword>
<dbReference type="STRING" id="4529.A0A0E0R4W5"/>
<dbReference type="Gene3D" id="1.25.40.630">
    <property type="match status" value="1"/>
</dbReference>
<feature type="region of interest" description="Disordered" evidence="4">
    <location>
        <begin position="526"/>
        <end position="552"/>
    </location>
</feature>
<dbReference type="SMART" id="SM00360">
    <property type="entry name" value="RRM"/>
    <property type="match status" value="1"/>
</dbReference>
<dbReference type="InterPro" id="IPR025742">
    <property type="entry name" value="CSTF2_hinge"/>
</dbReference>
<dbReference type="Gene3D" id="3.30.70.330">
    <property type="match status" value="1"/>
</dbReference>
<name>A0A0E0R4W5_ORYRU</name>
<dbReference type="AlphaFoldDB" id="A0A0E0R4W5"/>
<dbReference type="GO" id="GO:0005847">
    <property type="term" value="C:mRNA cleavage and polyadenylation specificity factor complex"/>
    <property type="evidence" value="ECO:0007669"/>
    <property type="project" value="TreeGrafter"/>
</dbReference>
<evidence type="ECO:0000313" key="6">
    <source>
        <dbReference type="EnsemblPlants" id="ORUFI11G04630.1"/>
    </source>
</evidence>
<reference evidence="6" key="2">
    <citation type="submission" date="2015-06" db="UniProtKB">
        <authorList>
            <consortium name="EnsemblPlants"/>
        </authorList>
    </citation>
    <scope>IDENTIFICATION</scope>
</reference>
<dbReference type="InterPro" id="IPR026896">
    <property type="entry name" value="CSTF_C"/>
</dbReference>
<organism evidence="6 7">
    <name type="scientific">Oryza rufipogon</name>
    <name type="common">Brownbeard rice</name>
    <name type="synonym">Asian wild rice</name>
    <dbReference type="NCBI Taxonomy" id="4529"/>
    <lineage>
        <taxon>Eukaryota</taxon>
        <taxon>Viridiplantae</taxon>
        <taxon>Streptophyta</taxon>
        <taxon>Embryophyta</taxon>
        <taxon>Tracheophyta</taxon>
        <taxon>Spermatophyta</taxon>
        <taxon>Magnoliopsida</taxon>
        <taxon>Liliopsida</taxon>
        <taxon>Poales</taxon>
        <taxon>Poaceae</taxon>
        <taxon>BOP clade</taxon>
        <taxon>Oryzoideae</taxon>
        <taxon>Oryzeae</taxon>
        <taxon>Oryzinae</taxon>
        <taxon>Oryza</taxon>
    </lineage>
</organism>
<dbReference type="FunFam" id="1.10.20.70:FF:000002">
    <property type="entry name" value="Related to Cleavage stimulation factor"/>
    <property type="match status" value="1"/>
</dbReference>
<sequence>MAAAAPAGAQNRCVFGTGPLPPASLSPSSAWFDPELSSGEGAHVGNIPYDATEEQLVQICEEVGPVVSFRLVIDKETGKPKGYGFCEYKDEETALSARRNLQGYEINGRQLRVDFAENGRNADRNREKVEDPQFLTVEETHFSTSNSYVKMRACIALVPMNDNSSVFSNHHVSYHVYVCTAAWLYIHTPAISANLSREIIILGRGGPGMASSVDTQKQLAGTPVVGDTGLHQPVGLPSAIHAASVMAGILGGSQTANVQNGLPVQYGLGNDPLTHYLARMSKHQLYEIMSELKSLTSQNKDVANKLLQGIPQLSKALFQSQIMLGMVTPQMMQMAKSQQPSSSLAQLSSHISEPFPQPDAMISSVPRPSASLPNPNVLQDPSAQLHNFPQYPHSSQPAGTIFPHGSQSGVGIHPPIVSQPLGASSSVPPLPLATSGSLISQVQPPFMPHHPRPPAMPAGMQQLPLTHPHVPQVPAIPDIAQKEMRFPEQANRSTEFAHHPKLRKLEDGTSTPGIVNNNPAVYPAPSQGMLPGGPSGSYNSAAVSFQQPENEVPQLTPDVESALLQQVLQLTPEQLSSLPVEQQQQVIQLQKMLSAGK</sequence>
<evidence type="ECO:0000256" key="4">
    <source>
        <dbReference type="SAM" id="MobiDB-lite"/>
    </source>
</evidence>
<feature type="compositionally biased region" description="Polar residues" evidence="4">
    <location>
        <begin position="536"/>
        <end position="549"/>
    </location>
</feature>
<comment type="subcellular location">
    <subcellularLocation>
        <location evidence="1">Nucleus</location>
    </subcellularLocation>
</comment>
<dbReference type="PROSITE" id="PS50102">
    <property type="entry name" value="RRM"/>
    <property type="match status" value="1"/>
</dbReference>
<dbReference type="Gene3D" id="1.10.20.70">
    <property type="entry name" value="Transcription termination and cleavage factor, C-terminal domain"/>
    <property type="match status" value="1"/>
</dbReference>
<dbReference type="GO" id="GO:0031124">
    <property type="term" value="P:mRNA 3'-end processing"/>
    <property type="evidence" value="ECO:0007669"/>
    <property type="project" value="InterPro"/>
</dbReference>
<dbReference type="Pfam" id="PF00076">
    <property type="entry name" value="RRM_1"/>
    <property type="match status" value="1"/>
</dbReference>
<dbReference type="Proteomes" id="UP000008022">
    <property type="component" value="Unassembled WGS sequence"/>
</dbReference>
<reference evidence="7" key="1">
    <citation type="submission" date="2013-06" db="EMBL/GenBank/DDBJ databases">
        <authorList>
            <person name="Zhao Q."/>
        </authorList>
    </citation>
    <scope>NUCLEOTIDE SEQUENCE</scope>
    <source>
        <strain evidence="7">cv. W1943</strain>
    </source>
</reference>
<dbReference type="InterPro" id="IPR035979">
    <property type="entry name" value="RBD_domain_sf"/>
</dbReference>
<proteinExistence type="predicted"/>
<evidence type="ECO:0000256" key="3">
    <source>
        <dbReference type="PROSITE-ProRule" id="PRU00176"/>
    </source>
</evidence>
<dbReference type="EnsemblPlants" id="ORUFI11G04630.1">
    <property type="protein sequence ID" value="ORUFI11G04630.1"/>
    <property type="gene ID" value="ORUFI11G04630"/>
</dbReference>
<feature type="compositionally biased region" description="Polar residues" evidence="4">
    <location>
        <begin position="371"/>
        <end position="395"/>
    </location>
</feature>
<dbReference type="InterPro" id="IPR038192">
    <property type="entry name" value="CSTF_C_sf"/>
</dbReference>
<dbReference type="PANTHER" id="PTHR45735">
    <property type="entry name" value="CLEAVAGE STIMULATION FACTOR SUBUNIT 2"/>
    <property type="match status" value="1"/>
</dbReference>
<feature type="region of interest" description="Disordered" evidence="4">
    <location>
        <begin position="360"/>
        <end position="395"/>
    </location>
</feature>
<dbReference type="Pfam" id="PF14327">
    <property type="entry name" value="CSTF2_hinge"/>
    <property type="match status" value="1"/>
</dbReference>
<feature type="domain" description="RRM" evidence="5">
    <location>
        <begin position="40"/>
        <end position="118"/>
    </location>
</feature>
<protein>
    <recommendedName>
        <fullName evidence="5">RRM domain-containing protein</fullName>
    </recommendedName>
</protein>
<dbReference type="InterPro" id="IPR000504">
    <property type="entry name" value="RRM_dom"/>
</dbReference>
<evidence type="ECO:0000256" key="2">
    <source>
        <dbReference type="ARBA" id="ARBA00023242"/>
    </source>
</evidence>
<keyword evidence="7" id="KW-1185">Reference proteome</keyword>
<dbReference type="GO" id="GO:0003729">
    <property type="term" value="F:mRNA binding"/>
    <property type="evidence" value="ECO:0007669"/>
    <property type="project" value="TreeGrafter"/>
</dbReference>
<evidence type="ECO:0000313" key="7">
    <source>
        <dbReference type="Proteomes" id="UP000008022"/>
    </source>
</evidence>
<dbReference type="OMA" id="PRMQLPQ"/>
<dbReference type="eggNOG" id="KOG0108">
    <property type="taxonomic scope" value="Eukaryota"/>
</dbReference>
<dbReference type="SUPFAM" id="SSF54928">
    <property type="entry name" value="RNA-binding domain, RBD"/>
    <property type="match status" value="1"/>
</dbReference>
<dbReference type="Gramene" id="ORUFI11G04630.1">
    <property type="protein sequence ID" value="ORUFI11G04630.1"/>
    <property type="gene ID" value="ORUFI11G04630"/>
</dbReference>